<comment type="function">
    <text evidence="1">Putative transcription activator involved in regulating light control of development.</text>
</comment>
<name>A0AAV9DM29_ACOCL</name>
<accession>A0AAV9DM29</accession>
<dbReference type="GO" id="GO:0008270">
    <property type="term" value="F:zinc ion binding"/>
    <property type="evidence" value="ECO:0007669"/>
    <property type="project" value="UniProtKB-UniRule"/>
</dbReference>
<dbReference type="InterPro" id="IPR031052">
    <property type="entry name" value="FHY3/FAR1"/>
</dbReference>
<proteinExistence type="inferred from homology"/>
<keyword evidence="3" id="KW-1185">Reference proteome</keyword>
<comment type="caution">
    <text evidence="2">The sequence shown here is derived from an EMBL/GenBank/DDBJ whole genome shotgun (WGS) entry which is preliminary data.</text>
</comment>
<sequence>MGGGPKIILTNQDPWMTEDNKHVKGLYQIKKFWVPAYLHGYFFCGMTTTGRSESINAFIKRFISSSTLLNQFVRQVDLAVESIVQTQEHDTMHETYRGAILRTLSPLEEQAQNIFTPFAFKKLQCEIGKASQYSILRHDDNEFCLRYFKGKDGLEHTVYWDEGPWEGMEEVKKKKNMRVVEMGMDRRAMGGDDDMEIKNSYVMYAMDH</sequence>
<gene>
    <name evidence="2" type="primary">FRS11</name>
    <name evidence="2" type="ORF">QJS10_CPB12g00385</name>
</gene>
<evidence type="ECO:0000256" key="1">
    <source>
        <dbReference type="RuleBase" id="RU367018"/>
    </source>
</evidence>
<organism evidence="2 3">
    <name type="scientific">Acorus calamus</name>
    <name type="common">Sweet flag</name>
    <dbReference type="NCBI Taxonomy" id="4465"/>
    <lineage>
        <taxon>Eukaryota</taxon>
        <taxon>Viridiplantae</taxon>
        <taxon>Streptophyta</taxon>
        <taxon>Embryophyta</taxon>
        <taxon>Tracheophyta</taxon>
        <taxon>Spermatophyta</taxon>
        <taxon>Magnoliopsida</taxon>
        <taxon>Liliopsida</taxon>
        <taxon>Acoraceae</taxon>
        <taxon>Acorus</taxon>
    </lineage>
</organism>
<reference evidence="2" key="1">
    <citation type="journal article" date="2023" name="Nat. Commun.">
        <title>Diploid and tetraploid genomes of Acorus and the evolution of monocots.</title>
        <authorList>
            <person name="Ma L."/>
            <person name="Liu K.W."/>
            <person name="Li Z."/>
            <person name="Hsiao Y.Y."/>
            <person name="Qi Y."/>
            <person name="Fu T."/>
            <person name="Tang G.D."/>
            <person name="Zhang D."/>
            <person name="Sun W.H."/>
            <person name="Liu D.K."/>
            <person name="Li Y."/>
            <person name="Chen G.Z."/>
            <person name="Liu X.D."/>
            <person name="Liao X.Y."/>
            <person name="Jiang Y.T."/>
            <person name="Yu X."/>
            <person name="Hao Y."/>
            <person name="Huang J."/>
            <person name="Zhao X.W."/>
            <person name="Ke S."/>
            <person name="Chen Y.Y."/>
            <person name="Wu W.L."/>
            <person name="Hsu J.L."/>
            <person name="Lin Y.F."/>
            <person name="Huang M.D."/>
            <person name="Li C.Y."/>
            <person name="Huang L."/>
            <person name="Wang Z.W."/>
            <person name="Zhao X."/>
            <person name="Zhong W.Y."/>
            <person name="Peng D.H."/>
            <person name="Ahmad S."/>
            <person name="Lan S."/>
            <person name="Zhang J.S."/>
            <person name="Tsai W.C."/>
            <person name="Van de Peer Y."/>
            <person name="Liu Z.J."/>
        </authorList>
    </citation>
    <scope>NUCLEOTIDE SEQUENCE</scope>
    <source>
        <strain evidence="2">CP</strain>
    </source>
</reference>
<protein>
    <recommendedName>
        <fullName evidence="1">Protein FAR1-RELATED SEQUENCE</fullName>
    </recommendedName>
</protein>
<dbReference type="PANTHER" id="PTHR31669">
    <property type="entry name" value="PROTEIN FAR1-RELATED SEQUENCE 10-RELATED"/>
    <property type="match status" value="1"/>
</dbReference>
<dbReference type="EMBL" id="JAUJYO010000012">
    <property type="protein sequence ID" value="KAK1301936.1"/>
    <property type="molecule type" value="Genomic_DNA"/>
</dbReference>
<comment type="subcellular location">
    <subcellularLocation>
        <location evidence="1">Nucleus</location>
    </subcellularLocation>
</comment>
<evidence type="ECO:0000313" key="3">
    <source>
        <dbReference type="Proteomes" id="UP001180020"/>
    </source>
</evidence>
<dbReference type="GO" id="GO:0006355">
    <property type="term" value="P:regulation of DNA-templated transcription"/>
    <property type="evidence" value="ECO:0007669"/>
    <property type="project" value="UniProtKB-UniRule"/>
</dbReference>
<keyword evidence="1" id="KW-0479">Metal-binding</keyword>
<keyword evidence="1" id="KW-0863">Zinc-finger</keyword>
<dbReference type="Proteomes" id="UP001180020">
    <property type="component" value="Unassembled WGS sequence"/>
</dbReference>
<evidence type="ECO:0000313" key="2">
    <source>
        <dbReference type="EMBL" id="KAK1301936.1"/>
    </source>
</evidence>
<dbReference type="AlphaFoldDB" id="A0AAV9DM29"/>
<dbReference type="PANTHER" id="PTHR31669:SF263">
    <property type="entry name" value="PROTEIN FAR1-RELATED SEQUENCE"/>
    <property type="match status" value="1"/>
</dbReference>
<reference evidence="2" key="2">
    <citation type="submission" date="2023-06" db="EMBL/GenBank/DDBJ databases">
        <authorList>
            <person name="Ma L."/>
            <person name="Liu K.-W."/>
            <person name="Li Z."/>
            <person name="Hsiao Y.-Y."/>
            <person name="Qi Y."/>
            <person name="Fu T."/>
            <person name="Tang G."/>
            <person name="Zhang D."/>
            <person name="Sun W.-H."/>
            <person name="Liu D.-K."/>
            <person name="Li Y."/>
            <person name="Chen G.-Z."/>
            <person name="Liu X.-D."/>
            <person name="Liao X.-Y."/>
            <person name="Jiang Y.-T."/>
            <person name="Yu X."/>
            <person name="Hao Y."/>
            <person name="Huang J."/>
            <person name="Zhao X.-W."/>
            <person name="Ke S."/>
            <person name="Chen Y.-Y."/>
            <person name="Wu W.-L."/>
            <person name="Hsu J.-L."/>
            <person name="Lin Y.-F."/>
            <person name="Huang M.-D."/>
            <person name="Li C.-Y."/>
            <person name="Huang L."/>
            <person name="Wang Z.-W."/>
            <person name="Zhao X."/>
            <person name="Zhong W.-Y."/>
            <person name="Peng D.-H."/>
            <person name="Ahmad S."/>
            <person name="Lan S."/>
            <person name="Zhang J.-S."/>
            <person name="Tsai W.-C."/>
            <person name="Van De Peer Y."/>
            <person name="Liu Z.-J."/>
        </authorList>
    </citation>
    <scope>NUCLEOTIDE SEQUENCE</scope>
    <source>
        <strain evidence="2">CP</strain>
        <tissue evidence="2">Leaves</tissue>
    </source>
</reference>
<comment type="similarity">
    <text evidence="1">Belongs to the FHY3/FAR1 family.</text>
</comment>
<dbReference type="GO" id="GO:0005634">
    <property type="term" value="C:nucleus"/>
    <property type="evidence" value="ECO:0007669"/>
    <property type="project" value="UniProtKB-SubCell"/>
</dbReference>
<keyword evidence="1" id="KW-0539">Nucleus</keyword>
<keyword evidence="1" id="KW-0862">Zinc</keyword>